<sequence>MAKLIQQIERVAQTPEQLEEQSLQELLLMLTQNKDSLVETMKIVQELHESGILEAMYSLLQAKEKVAKILVNQTLRPEATTMVNNAMNVAGVLTKIDPEVSSKLMNSVVVGLDGAGETLNHSHKTGVFELAKSLNDPDVTKGLSFMLAFLKGFGKELSRN</sequence>
<dbReference type="PANTHER" id="PTHR38433">
    <property type="match status" value="1"/>
</dbReference>
<name>A0A9X1V9V3_9BACL</name>
<gene>
    <name evidence="1" type="ORF">MM817_01827</name>
</gene>
<evidence type="ECO:0000313" key="2">
    <source>
        <dbReference type="Proteomes" id="UP001139263"/>
    </source>
</evidence>
<dbReference type="Proteomes" id="UP001139263">
    <property type="component" value="Unassembled WGS sequence"/>
</dbReference>
<dbReference type="AlphaFoldDB" id="A0A9X1V9V3"/>
<protein>
    <recommendedName>
        <fullName evidence="3">DUF1641 domain-containing protein</fullName>
    </recommendedName>
</protein>
<dbReference type="EMBL" id="JALBUF010000005">
    <property type="protein sequence ID" value="MCI0183544.1"/>
    <property type="molecule type" value="Genomic_DNA"/>
</dbReference>
<dbReference type="PANTHER" id="PTHR38433:SF1">
    <property type="entry name" value="DUF1641 DOMAIN-CONTAINING PROTEIN"/>
    <property type="match status" value="1"/>
</dbReference>
<dbReference type="Pfam" id="PF07849">
    <property type="entry name" value="DUF1641"/>
    <property type="match status" value="1"/>
</dbReference>
<proteinExistence type="predicted"/>
<dbReference type="InterPro" id="IPR012440">
    <property type="entry name" value="DUF1641"/>
</dbReference>
<keyword evidence="2" id="KW-1185">Reference proteome</keyword>
<comment type="caution">
    <text evidence="1">The sequence shown here is derived from an EMBL/GenBank/DDBJ whole genome shotgun (WGS) entry which is preliminary data.</text>
</comment>
<organism evidence="1 2">
    <name type="scientific">Sulfoacidibacillus ferrooxidans</name>
    <dbReference type="NCBI Taxonomy" id="2005001"/>
    <lineage>
        <taxon>Bacteria</taxon>
        <taxon>Bacillati</taxon>
        <taxon>Bacillota</taxon>
        <taxon>Bacilli</taxon>
        <taxon>Bacillales</taxon>
        <taxon>Alicyclobacillaceae</taxon>
        <taxon>Sulfoacidibacillus</taxon>
    </lineage>
</organism>
<accession>A0A9X1V9V3</accession>
<dbReference type="RefSeq" id="WP_241713984.1">
    <property type="nucleotide sequence ID" value="NZ_JALBUF010000005.1"/>
</dbReference>
<reference evidence="1" key="1">
    <citation type="submission" date="2022-03" db="EMBL/GenBank/DDBJ databases">
        <title>Draft Genome Sequence of Firmicute Strain S0AB, a Heterotrophic Iron/Sulfur-Oxidizing Extreme Acidophile.</title>
        <authorList>
            <person name="Vergara E."/>
            <person name="Pakostova E."/>
            <person name="Johnson D.B."/>
            <person name="Holmes D.S."/>
        </authorList>
    </citation>
    <scope>NUCLEOTIDE SEQUENCE</scope>
    <source>
        <strain evidence="1">S0AB</strain>
    </source>
</reference>
<evidence type="ECO:0008006" key="3">
    <source>
        <dbReference type="Google" id="ProtNLM"/>
    </source>
</evidence>
<evidence type="ECO:0000313" key="1">
    <source>
        <dbReference type="EMBL" id="MCI0183544.1"/>
    </source>
</evidence>